<keyword evidence="3" id="KW-1185">Reference proteome</keyword>
<dbReference type="SUPFAM" id="SSF51445">
    <property type="entry name" value="(Trans)glycosidases"/>
    <property type="match status" value="1"/>
</dbReference>
<organism evidence="2 3">
    <name type="scientific">Lojkania enalia</name>
    <dbReference type="NCBI Taxonomy" id="147567"/>
    <lineage>
        <taxon>Eukaryota</taxon>
        <taxon>Fungi</taxon>
        <taxon>Dikarya</taxon>
        <taxon>Ascomycota</taxon>
        <taxon>Pezizomycotina</taxon>
        <taxon>Dothideomycetes</taxon>
        <taxon>Pleosporomycetidae</taxon>
        <taxon>Pleosporales</taxon>
        <taxon>Pleosporales incertae sedis</taxon>
        <taxon>Lojkania</taxon>
    </lineage>
</organism>
<feature type="chain" id="PRO_5040178857" description="Glycoside hydrolase subgroup catalytic core" evidence="1">
    <location>
        <begin position="33"/>
        <end position="629"/>
    </location>
</feature>
<comment type="caution">
    <text evidence="2">The sequence shown here is derived from an EMBL/GenBank/DDBJ whole genome shotgun (WGS) entry which is preliminary data.</text>
</comment>
<protein>
    <recommendedName>
        <fullName evidence="4">Glycoside hydrolase subgroup catalytic core</fullName>
    </recommendedName>
</protein>
<evidence type="ECO:0000256" key="1">
    <source>
        <dbReference type="SAM" id="SignalP"/>
    </source>
</evidence>
<evidence type="ECO:0000313" key="2">
    <source>
        <dbReference type="EMBL" id="KAF2261416.1"/>
    </source>
</evidence>
<name>A0A9P4N746_9PLEO</name>
<dbReference type="Proteomes" id="UP000800093">
    <property type="component" value="Unassembled WGS sequence"/>
</dbReference>
<dbReference type="EMBL" id="ML986658">
    <property type="protein sequence ID" value="KAF2261416.1"/>
    <property type="molecule type" value="Genomic_DNA"/>
</dbReference>
<evidence type="ECO:0008006" key="4">
    <source>
        <dbReference type="Google" id="ProtNLM"/>
    </source>
</evidence>
<reference evidence="3" key="1">
    <citation type="journal article" date="2020" name="Stud. Mycol.">
        <title>101 Dothideomycetes genomes: A test case for predicting lifestyles and emergence of pathogens.</title>
        <authorList>
            <person name="Haridas S."/>
            <person name="Albert R."/>
            <person name="Binder M."/>
            <person name="Bloem J."/>
            <person name="LaButti K."/>
            <person name="Salamov A."/>
            <person name="Andreopoulos B."/>
            <person name="Baker S."/>
            <person name="Barry K."/>
            <person name="Bills G."/>
            <person name="Bluhm B."/>
            <person name="Cannon C."/>
            <person name="Castanera R."/>
            <person name="Culley D."/>
            <person name="Daum C."/>
            <person name="Ezra D."/>
            <person name="Gonzalez J."/>
            <person name="Henrissat B."/>
            <person name="Kuo A."/>
            <person name="Liang C."/>
            <person name="Lipzen A."/>
            <person name="Lutzoni F."/>
            <person name="Magnuson J."/>
            <person name="Mondo S."/>
            <person name="Nolan M."/>
            <person name="Ohm R."/>
            <person name="Pangilinan J."/>
            <person name="Park H.-J."/>
            <person name="Ramirez L."/>
            <person name="Alfaro M."/>
            <person name="Sun H."/>
            <person name="Tritt A."/>
            <person name="Yoshinaga Y."/>
            <person name="Zwiers L.-H."/>
            <person name="Turgeon B."/>
            <person name="Goodwin S."/>
            <person name="Spatafora J."/>
            <person name="Crous P."/>
            <person name="Grigoriev I."/>
        </authorList>
    </citation>
    <scope>NUCLEOTIDE SEQUENCE [LARGE SCALE GENOMIC DNA]</scope>
    <source>
        <strain evidence="3">CBS 304.66</strain>
    </source>
</reference>
<sequence length="629" mass="70627">MSSSCLYYCFIPAVMLPLVVLLQLLLGQSVSSEPPFNNPPGVDIWCGKAYHATNSSFDPGGRLTEPTPPGDNRLRLDLRVYPRKSLYLLSEKSVEFIVDAPLSLTHGTPYENWTVNATGRVPFTTLYVDLRDEGHNVIAQAKIPVNSTGNSITIALSDISISQNGKDHQIYALGNSKNAIWSYHEYANLVILPDRNDRGSVARVDNLYGAIEVKSSLTNGQWKPIFPYSFYTSWDWISSTINNSSATKNLTTFRQLGYNIIHPVPPGGSDPFNHTVFEEFLKICDSLELYVMYDMRHTYQNHTSITQQLSLLQHHPSLLLYYTADEPDGWCDALNATRLSYQHIQSLDPYHPISLVLNCENFYFRNYVDGAADIVLEDTYPIAVNTSFSSVYHTVCNATYGDCGCDNCHAGDPSYPAYVFNRFLDIIHRTDALYLYQEWLGWRAKKPVWGVPQAFYDAGSFWQRFPSKLEEAVMGILRMNHGAKGIVAWIYPTSRDIEDVTSSLAQIVTSEKVTKFTLGAELMRPSVVGGDGLVDVSAWLLNEEALVSVVHMAYEATRNNTEIRFPGKNVLLGETLWPELDSVQTTYGRGIALSKLEELEVLIFKVRLEDSQMGLHGAEVRVENPVADY</sequence>
<gene>
    <name evidence="2" type="ORF">CC78DRAFT_521863</name>
</gene>
<evidence type="ECO:0000313" key="3">
    <source>
        <dbReference type="Proteomes" id="UP000800093"/>
    </source>
</evidence>
<dbReference type="Gene3D" id="3.20.20.80">
    <property type="entry name" value="Glycosidases"/>
    <property type="match status" value="1"/>
</dbReference>
<dbReference type="AlphaFoldDB" id="A0A9P4N746"/>
<feature type="signal peptide" evidence="1">
    <location>
        <begin position="1"/>
        <end position="32"/>
    </location>
</feature>
<dbReference type="InterPro" id="IPR017853">
    <property type="entry name" value="GH"/>
</dbReference>
<accession>A0A9P4N746</accession>
<dbReference type="OrthoDB" id="2338662at2759"/>
<keyword evidence="1" id="KW-0732">Signal</keyword>
<proteinExistence type="predicted"/>